<protein>
    <submittedName>
        <fullName evidence="15">TonB-dependent receptor</fullName>
    </submittedName>
</protein>
<evidence type="ECO:0000256" key="8">
    <source>
        <dbReference type="ARBA" id="ARBA00023170"/>
    </source>
</evidence>
<dbReference type="Gene3D" id="2.40.170.20">
    <property type="entry name" value="TonB-dependent receptor, beta-barrel domain"/>
    <property type="match status" value="1"/>
</dbReference>
<accession>A0ABT5MKC0</accession>
<evidence type="ECO:0000256" key="1">
    <source>
        <dbReference type="ARBA" id="ARBA00004571"/>
    </source>
</evidence>
<feature type="region of interest" description="Disordered" evidence="12">
    <location>
        <begin position="421"/>
        <end position="443"/>
    </location>
</feature>
<comment type="subcellular location">
    <subcellularLocation>
        <location evidence="1 10">Cell outer membrane</location>
        <topology evidence="1 10">Multi-pass membrane protein</topology>
    </subcellularLocation>
</comment>
<keyword evidence="4 10" id="KW-1134">Transmembrane beta strand</keyword>
<evidence type="ECO:0000256" key="11">
    <source>
        <dbReference type="RuleBase" id="RU003357"/>
    </source>
</evidence>
<evidence type="ECO:0000256" key="7">
    <source>
        <dbReference type="ARBA" id="ARBA00023136"/>
    </source>
</evidence>
<proteinExistence type="inferred from homology"/>
<keyword evidence="16" id="KW-1185">Reference proteome</keyword>
<evidence type="ECO:0000313" key="15">
    <source>
        <dbReference type="EMBL" id="MDD0817032.1"/>
    </source>
</evidence>
<comment type="caution">
    <text evidence="15">The sequence shown here is derived from an EMBL/GenBank/DDBJ whole genome shotgun (WGS) entry which is preliminary data.</text>
</comment>
<dbReference type="Proteomes" id="UP001528672">
    <property type="component" value="Unassembled WGS sequence"/>
</dbReference>
<keyword evidence="7 10" id="KW-0472">Membrane</keyword>
<gene>
    <name evidence="15" type="ORF">PSQ39_20535</name>
</gene>
<evidence type="ECO:0000259" key="13">
    <source>
        <dbReference type="Pfam" id="PF00593"/>
    </source>
</evidence>
<sequence length="711" mass="76719">MLPPPPHRARVVHARFNPRAALAALLCWGGGVVCAQTLSDVVVSASRSEQKAMDTAASISLIQQDQIQEGQAQAHLSEALVRVPGVSALNRHNHAQDLQISVRGFGANSTFGARGLRILVDGIPGTVADGQGQISHIDLASAARIEVLRGPFSTLYGNASGGVIQVFTEQGQAGQQLTPYQETGSYGFDKGGIKASGEQDGINYLLDAGRLHSDGFRQHSAATRSNGNAKLKLDLGRGTQVQLVANTVSLNAQDPLGLTRTQWQQNERQAGHNALAYDTRKSVHQTQYGLVLTQQVDGLNTVVISPYYGERRTTQFLAGSAASGATPASNGVIKLSRTFYGVDAHWRHQDQLAGGPWHWVAGLDTNRNSDRRLTANNMAGIALPTAASHQDLRQYASNLDGYLQTEWRPEPRSTLGAGLRQSHTELGSTSSNAQPGSGQSRYNATTGLLSAQHHVRDDTHVYLAFGTGWDTPTLNQVAYNPATLLNSGVPNAGNFGLQAARTRQWELGLKSELADGARVQAAWFDARTRNDLVIGVSNGGRTAFTNTPQTSRQGLEFSAHVDLLRQLQLNSALTLMRATVDTPYTSYAGSSPVTIAAGRRIPGVAGRSLYTELLWQRADKAWEFAIEGRAVGNMAGNDANTAWASGYGWLNARWLTRQQLGPCLVTGFVRVDNLLNRSYVGSMIVNQANSQFYEPAPGRQWLLGVKALWRY</sequence>
<dbReference type="RefSeq" id="WP_273929372.1">
    <property type="nucleotide sequence ID" value="NZ_JAQSIO010000013.1"/>
</dbReference>
<organism evidence="15 16">
    <name type="scientific">Curvibacter microcysteis</name>
    <dbReference type="NCBI Taxonomy" id="3026419"/>
    <lineage>
        <taxon>Bacteria</taxon>
        <taxon>Pseudomonadati</taxon>
        <taxon>Pseudomonadota</taxon>
        <taxon>Betaproteobacteria</taxon>
        <taxon>Burkholderiales</taxon>
        <taxon>Comamonadaceae</taxon>
        <taxon>Curvibacter</taxon>
    </lineage>
</organism>
<feature type="compositionally biased region" description="Polar residues" evidence="12">
    <location>
        <begin position="424"/>
        <end position="443"/>
    </location>
</feature>
<dbReference type="InterPro" id="IPR000531">
    <property type="entry name" value="Beta-barrel_TonB"/>
</dbReference>
<feature type="domain" description="TonB-dependent receptor-like beta-barrel" evidence="13">
    <location>
        <begin position="238"/>
        <end position="661"/>
    </location>
</feature>
<evidence type="ECO:0000256" key="10">
    <source>
        <dbReference type="PROSITE-ProRule" id="PRU01360"/>
    </source>
</evidence>
<reference evidence="15 16" key="1">
    <citation type="submission" date="2023-02" db="EMBL/GenBank/DDBJ databases">
        <title>Bacterial whole genome sequence for Curvibacter sp. HBC28.</title>
        <authorList>
            <person name="Le V."/>
            <person name="Ko S.-R."/>
            <person name="Ahn C.-Y."/>
            <person name="Oh H.-M."/>
        </authorList>
    </citation>
    <scope>NUCLEOTIDE SEQUENCE [LARGE SCALE GENOMIC DNA]</scope>
    <source>
        <strain evidence="15 16">HBC28</strain>
    </source>
</reference>
<evidence type="ECO:0000256" key="6">
    <source>
        <dbReference type="ARBA" id="ARBA00023077"/>
    </source>
</evidence>
<dbReference type="InterPro" id="IPR036942">
    <property type="entry name" value="Beta-barrel_TonB_sf"/>
</dbReference>
<dbReference type="SUPFAM" id="SSF56935">
    <property type="entry name" value="Porins"/>
    <property type="match status" value="1"/>
</dbReference>
<dbReference type="PANTHER" id="PTHR30069:SF28">
    <property type="entry name" value="TONB-DEPENDENT RECEPTOR YNCD-RELATED"/>
    <property type="match status" value="1"/>
</dbReference>
<evidence type="ECO:0000256" key="12">
    <source>
        <dbReference type="SAM" id="MobiDB-lite"/>
    </source>
</evidence>
<evidence type="ECO:0000256" key="4">
    <source>
        <dbReference type="ARBA" id="ARBA00022452"/>
    </source>
</evidence>
<dbReference type="InterPro" id="IPR012910">
    <property type="entry name" value="Plug_dom"/>
</dbReference>
<evidence type="ECO:0000256" key="2">
    <source>
        <dbReference type="ARBA" id="ARBA00009810"/>
    </source>
</evidence>
<dbReference type="InterPro" id="IPR037066">
    <property type="entry name" value="Plug_dom_sf"/>
</dbReference>
<comment type="similarity">
    <text evidence="2 10 11">Belongs to the TonB-dependent receptor family.</text>
</comment>
<name>A0ABT5MKC0_9BURK</name>
<dbReference type="PANTHER" id="PTHR30069">
    <property type="entry name" value="TONB-DEPENDENT OUTER MEMBRANE RECEPTOR"/>
    <property type="match status" value="1"/>
</dbReference>
<keyword evidence="3 10" id="KW-0813">Transport</keyword>
<evidence type="ECO:0000256" key="5">
    <source>
        <dbReference type="ARBA" id="ARBA00022692"/>
    </source>
</evidence>
<keyword evidence="8 15" id="KW-0675">Receptor</keyword>
<dbReference type="EMBL" id="JAQSIO010000013">
    <property type="protein sequence ID" value="MDD0817032.1"/>
    <property type="molecule type" value="Genomic_DNA"/>
</dbReference>
<keyword evidence="6 11" id="KW-0798">TonB box</keyword>
<feature type="domain" description="TonB-dependent receptor plug" evidence="14">
    <location>
        <begin position="52"/>
        <end position="163"/>
    </location>
</feature>
<dbReference type="Gene3D" id="2.170.130.10">
    <property type="entry name" value="TonB-dependent receptor, plug domain"/>
    <property type="match status" value="1"/>
</dbReference>
<dbReference type="Pfam" id="PF07715">
    <property type="entry name" value="Plug"/>
    <property type="match status" value="1"/>
</dbReference>
<evidence type="ECO:0000313" key="16">
    <source>
        <dbReference type="Proteomes" id="UP001528672"/>
    </source>
</evidence>
<evidence type="ECO:0000256" key="3">
    <source>
        <dbReference type="ARBA" id="ARBA00022448"/>
    </source>
</evidence>
<evidence type="ECO:0000256" key="9">
    <source>
        <dbReference type="ARBA" id="ARBA00023237"/>
    </source>
</evidence>
<dbReference type="PROSITE" id="PS52016">
    <property type="entry name" value="TONB_DEPENDENT_REC_3"/>
    <property type="match status" value="1"/>
</dbReference>
<keyword evidence="5 10" id="KW-0812">Transmembrane</keyword>
<evidence type="ECO:0000259" key="14">
    <source>
        <dbReference type="Pfam" id="PF07715"/>
    </source>
</evidence>
<dbReference type="Pfam" id="PF00593">
    <property type="entry name" value="TonB_dep_Rec_b-barrel"/>
    <property type="match status" value="1"/>
</dbReference>
<dbReference type="InterPro" id="IPR039426">
    <property type="entry name" value="TonB-dep_rcpt-like"/>
</dbReference>
<keyword evidence="9 10" id="KW-0998">Cell outer membrane</keyword>